<name>A0ABS8T4D5_DATST</name>
<proteinExistence type="predicted"/>
<gene>
    <name evidence="2" type="ORF">HAX54_002774</name>
</gene>
<protein>
    <submittedName>
        <fullName evidence="2">Uncharacterized protein</fullName>
    </submittedName>
</protein>
<accession>A0ABS8T4D5</accession>
<organism evidence="2 3">
    <name type="scientific">Datura stramonium</name>
    <name type="common">Jimsonweed</name>
    <name type="synonym">Common thornapple</name>
    <dbReference type="NCBI Taxonomy" id="4076"/>
    <lineage>
        <taxon>Eukaryota</taxon>
        <taxon>Viridiplantae</taxon>
        <taxon>Streptophyta</taxon>
        <taxon>Embryophyta</taxon>
        <taxon>Tracheophyta</taxon>
        <taxon>Spermatophyta</taxon>
        <taxon>Magnoliopsida</taxon>
        <taxon>eudicotyledons</taxon>
        <taxon>Gunneridae</taxon>
        <taxon>Pentapetalae</taxon>
        <taxon>asterids</taxon>
        <taxon>lamiids</taxon>
        <taxon>Solanales</taxon>
        <taxon>Solanaceae</taxon>
        <taxon>Solanoideae</taxon>
        <taxon>Datureae</taxon>
        <taxon>Datura</taxon>
    </lineage>
</organism>
<evidence type="ECO:0000256" key="1">
    <source>
        <dbReference type="SAM" id="MobiDB-lite"/>
    </source>
</evidence>
<comment type="caution">
    <text evidence="2">The sequence shown here is derived from an EMBL/GenBank/DDBJ whole genome shotgun (WGS) entry which is preliminary data.</text>
</comment>
<reference evidence="2 3" key="1">
    <citation type="journal article" date="2021" name="BMC Genomics">
        <title>Datura genome reveals duplications of psychoactive alkaloid biosynthetic genes and high mutation rate following tissue culture.</title>
        <authorList>
            <person name="Rajewski A."/>
            <person name="Carter-House D."/>
            <person name="Stajich J."/>
            <person name="Litt A."/>
        </authorList>
    </citation>
    <scope>NUCLEOTIDE SEQUENCE [LARGE SCALE GENOMIC DNA]</scope>
    <source>
        <strain evidence="2">AR-01</strain>
    </source>
</reference>
<sequence>MILLASQMESKASMITHELTKEETTLTPSNVDEEDKEWEVEESFFKETCEGIILNIDGRSEELEEVWCRLKPLSLEVEG</sequence>
<dbReference type="EMBL" id="JACEIK010001124">
    <property type="protein sequence ID" value="MCD7466237.1"/>
    <property type="molecule type" value="Genomic_DNA"/>
</dbReference>
<keyword evidence="3" id="KW-1185">Reference proteome</keyword>
<dbReference type="Proteomes" id="UP000823775">
    <property type="component" value="Unassembled WGS sequence"/>
</dbReference>
<evidence type="ECO:0000313" key="3">
    <source>
        <dbReference type="Proteomes" id="UP000823775"/>
    </source>
</evidence>
<evidence type="ECO:0000313" key="2">
    <source>
        <dbReference type="EMBL" id="MCD7466237.1"/>
    </source>
</evidence>
<feature type="region of interest" description="Disordered" evidence="1">
    <location>
        <begin position="8"/>
        <end position="36"/>
    </location>
</feature>